<dbReference type="PANTHER" id="PTHR36410:SF1">
    <property type="entry name" value="EXPRESSED PROTEIN"/>
    <property type="match status" value="1"/>
</dbReference>
<dbReference type="Proteomes" id="UP000236161">
    <property type="component" value="Unassembled WGS sequence"/>
</dbReference>
<evidence type="ECO:0000313" key="2">
    <source>
        <dbReference type="EMBL" id="PKA58137.1"/>
    </source>
</evidence>
<reference evidence="2 3" key="1">
    <citation type="journal article" date="2017" name="Nature">
        <title>The Apostasia genome and the evolution of orchids.</title>
        <authorList>
            <person name="Zhang G.Q."/>
            <person name="Liu K.W."/>
            <person name="Li Z."/>
            <person name="Lohaus R."/>
            <person name="Hsiao Y.Y."/>
            <person name="Niu S.C."/>
            <person name="Wang J.Y."/>
            <person name="Lin Y.C."/>
            <person name="Xu Q."/>
            <person name="Chen L.J."/>
            <person name="Yoshida K."/>
            <person name="Fujiwara S."/>
            <person name="Wang Z.W."/>
            <person name="Zhang Y.Q."/>
            <person name="Mitsuda N."/>
            <person name="Wang M."/>
            <person name="Liu G.H."/>
            <person name="Pecoraro L."/>
            <person name="Huang H.X."/>
            <person name="Xiao X.J."/>
            <person name="Lin M."/>
            <person name="Wu X.Y."/>
            <person name="Wu W.L."/>
            <person name="Chen Y.Y."/>
            <person name="Chang S.B."/>
            <person name="Sakamoto S."/>
            <person name="Ohme-Takagi M."/>
            <person name="Yagi M."/>
            <person name="Zeng S.J."/>
            <person name="Shen C.Y."/>
            <person name="Yeh C.M."/>
            <person name="Luo Y.B."/>
            <person name="Tsai W.C."/>
            <person name="Van de Peer Y."/>
            <person name="Liu Z.J."/>
        </authorList>
    </citation>
    <scope>NUCLEOTIDE SEQUENCE [LARGE SCALE GENOMIC DNA]</scope>
    <source>
        <strain evidence="3">cv. Shenzhen</strain>
        <tissue evidence="2">Stem</tissue>
    </source>
</reference>
<organism evidence="2 3">
    <name type="scientific">Apostasia shenzhenica</name>
    <dbReference type="NCBI Taxonomy" id="1088818"/>
    <lineage>
        <taxon>Eukaryota</taxon>
        <taxon>Viridiplantae</taxon>
        <taxon>Streptophyta</taxon>
        <taxon>Embryophyta</taxon>
        <taxon>Tracheophyta</taxon>
        <taxon>Spermatophyta</taxon>
        <taxon>Magnoliopsida</taxon>
        <taxon>Liliopsida</taxon>
        <taxon>Asparagales</taxon>
        <taxon>Orchidaceae</taxon>
        <taxon>Apostasioideae</taxon>
        <taxon>Apostasia</taxon>
    </lineage>
</organism>
<feature type="compositionally biased region" description="Basic and acidic residues" evidence="1">
    <location>
        <begin position="113"/>
        <end position="122"/>
    </location>
</feature>
<dbReference type="AlphaFoldDB" id="A0A2I0ARG4"/>
<dbReference type="OrthoDB" id="1702799at2759"/>
<feature type="region of interest" description="Disordered" evidence="1">
    <location>
        <begin position="39"/>
        <end position="122"/>
    </location>
</feature>
<evidence type="ECO:0000313" key="3">
    <source>
        <dbReference type="Proteomes" id="UP000236161"/>
    </source>
</evidence>
<gene>
    <name evidence="2" type="ORF">AXF42_Ash019841</name>
</gene>
<keyword evidence="3" id="KW-1185">Reference proteome</keyword>
<name>A0A2I0ARG4_9ASPA</name>
<feature type="compositionally biased region" description="Basic and acidic residues" evidence="1">
    <location>
        <begin position="40"/>
        <end position="53"/>
    </location>
</feature>
<sequence length="122" mass="13612">MACMMLLRGRPIPRKPQLITVVVRPVNQRACAVRFYAGEPSEKKVDEDHEHPKPAVPSGDSMSDSFGYAYSTRSADEGFGGIYTSNEDEPSNSINSAYFKEHRVAEEDESNEENARNQEKAS</sequence>
<proteinExistence type="predicted"/>
<dbReference type="EMBL" id="KZ451956">
    <property type="protein sequence ID" value="PKA58137.1"/>
    <property type="molecule type" value="Genomic_DNA"/>
</dbReference>
<evidence type="ECO:0000256" key="1">
    <source>
        <dbReference type="SAM" id="MobiDB-lite"/>
    </source>
</evidence>
<protein>
    <submittedName>
        <fullName evidence="2">Uncharacterized protein</fullName>
    </submittedName>
</protein>
<accession>A0A2I0ARG4</accession>
<dbReference type="PANTHER" id="PTHR36410">
    <property type="entry name" value="EXPRESSED PROTEIN"/>
    <property type="match status" value="1"/>
</dbReference>